<dbReference type="InterPro" id="IPR043502">
    <property type="entry name" value="DNA/RNA_pol_sf"/>
</dbReference>
<dbReference type="InterPro" id="IPR000477">
    <property type="entry name" value="RT_dom"/>
</dbReference>
<dbReference type="InterPro" id="IPR036691">
    <property type="entry name" value="Endo/exonu/phosph_ase_sf"/>
</dbReference>
<feature type="region of interest" description="Disordered" evidence="1">
    <location>
        <begin position="1237"/>
        <end position="1293"/>
    </location>
</feature>
<dbReference type="InterPro" id="IPR011011">
    <property type="entry name" value="Znf_FYVE_PHD"/>
</dbReference>
<dbReference type="Pfam" id="PF03372">
    <property type="entry name" value="Exo_endo_phos"/>
    <property type="match status" value="1"/>
</dbReference>
<evidence type="ECO:0000313" key="3">
    <source>
        <dbReference type="EnsemblMetazoa" id="CJA03022b.1"/>
    </source>
</evidence>
<evidence type="ECO:0000259" key="2">
    <source>
        <dbReference type="PROSITE" id="PS50878"/>
    </source>
</evidence>
<dbReference type="EnsemblMetazoa" id="CJA03022b.1">
    <property type="protein sequence ID" value="CJA03022b.1"/>
    <property type="gene ID" value="WBGene00122226"/>
</dbReference>
<protein>
    <recommendedName>
        <fullName evidence="2">Reverse transcriptase domain-containing protein</fullName>
    </recommendedName>
</protein>
<evidence type="ECO:0000256" key="1">
    <source>
        <dbReference type="SAM" id="MobiDB-lite"/>
    </source>
</evidence>
<dbReference type="SUPFAM" id="SSF56672">
    <property type="entry name" value="DNA/RNA polymerases"/>
    <property type="match status" value="2"/>
</dbReference>
<accession>A0A8R1DHV3</accession>
<dbReference type="PROSITE" id="PS00726">
    <property type="entry name" value="AP_NUCLEASE_F1_1"/>
    <property type="match status" value="1"/>
</dbReference>
<dbReference type="SUPFAM" id="SSF57903">
    <property type="entry name" value="FYVE/PHD zinc finger"/>
    <property type="match status" value="1"/>
</dbReference>
<dbReference type="InterPro" id="IPR052560">
    <property type="entry name" value="RdDP_mobile_element"/>
</dbReference>
<dbReference type="Gene3D" id="3.60.10.10">
    <property type="entry name" value="Endonuclease/exonuclease/phosphatase"/>
    <property type="match status" value="1"/>
</dbReference>
<evidence type="ECO:0000313" key="4">
    <source>
        <dbReference type="Proteomes" id="UP000005237"/>
    </source>
</evidence>
<dbReference type="GO" id="GO:0004519">
    <property type="term" value="F:endonuclease activity"/>
    <property type="evidence" value="ECO:0007669"/>
    <property type="project" value="InterPro"/>
</dbReference>
<feature type="compositionally biased region" description="Basic and acidic residues" evidence="1">
    <location>
        <begin position="1237"/>
        <end position="1253"/>
    </location>
</feature>
<dbReference type="InterPro" id="IPR020847">
    <property type="entry name" value="AP_endonuclease_F1_BS"/>
</dbReference>
<dbReference type="InterPro" id="IPR005135">
    <property type="entry name" value="Endo/exonuclease/phosphatase"/>
</dbReference>
<dbReference type="Proteomes" id="UP000005237">
    <property type="component" value="Unassembled WGS sequence"/>
</dbReference>
<dbReference type="SUPFAM" id="SSF56219">
    <property type="entry name" value="DNase I-like"/>
    <property type="match status" value="1"/>
</dbReference>
<dbReference type="CDD" id="cd01650">
    <property type="entry name" value="RT_nLTR_like"/>
    <property type="match status" value="2"/>
</dbReference>
<dbReference type="PANTHER" id="PTHR36688">
    <property type="entry name" value="ENDO/EXONUCLEASE/PHOSPHATASE DOMAIN-CONTAINING PROTEIN"/>
    <property type="match status" value="1"/>
</dbReference>
<keyword evidence="4" id="KW-1185">Reference proteome</keyword>
<sequence>MEPIWLQAILITLSNDVERNPGPRPTYPCTECHKNVGTNSVQCIKCTNWTHLRCTKIKDLNVYIKTKQTHTCTKCDQVMTKSLTATATPLARPKTSKGTCRLRPIPPRRAQYTIKRVKILTWNVNGWARRNSELGAIISKEKPDVVCLQETKIDTTHAGYTPIGFKTAMAPRNKHGGGVCTMVRQDWDFTIIRSTMKKAAETLSIKIGDLLITNVYFPPRSSDSSTAEVREEVLQILDMEDRKHILTGDWNAHSSAWHSHKTDERGSMIEDELDSRGNHVILNENTFTRAATGILSSPDITMATADIASRATWHTCGVVNTDHLPIIIAMDSEIPKREKPKRVYANYRKADWKGFKTDVETRIRSYVGPRNAYSLEKLISKAILEAAGKHIPSGRFVPTRECQGDTKEVDDLLKKRDEIQKLNPLDGKIAEINDEIEKSRRELRKERWLNKVEDMEIKRKTDSNCLWSLLKGLKPKARSSGPVNLPNGTTTTNAKAIANAMAKNLVTVGEGRENKDEKMAWRRAKRNLVKSKTTMATMITHAEVKLAITNGKSSRAMGPDGLCHIHLKNLPRERPVSLLSPVAKVLERVILERIKPEIQSPTSQHAFKKAHSTTTAIIEVTNRIVGGLNMPKPANRTIMTCLDLKAAFDTVSMARLLCELDGAIQDKAITRWLGNYLYKRKIRTQFACRAKWRTLRGGVPQGAVLSPALFNFYIREVPTIPGAKIIGYADDTTILVQDPILQKAADTSQNALDLMKTWFDERHLDISAGKSSVTIFTADTKEFNFDPGLTWDGTPIPMQNRTRLLGVEFDTMMKMNGQVAKVSERLAKSNNILRALSGASWGSSKETMLKTFKAIIKPLATYAGPAWHQLMSDTQMAKLERQYIGGLKACCGLTKDTPKELVYYETKMMPLKEELELGSEQFAISAMRTPGHPAKDLHTRDERKYSHPDDPEILQHEVEHAIVTSKTNISPGPDQITMLQLKLGNESIAPHLTAALNQVLTNGRTPEDWKMVKIYLLPKTTKPKKVKDYRPVALSTIVSKLFTKILTRRITAKSKYYLEESQAGFRRGRGCVDNIQIVSQMLVKCTEFKIPLVAVFLDFTFAFDNVNWTKISEVLNNIQIGRNVIRALNNSNFSAIGELNVLNKKMKIRRGVRQGDSSSPLLFALALQAILDELDPAPCEDDKTGIDINGESFHRLEFANYVVLFANSVKEEEDRENRIAMRCPKYGQDKYRKRCTEDGTKKTTEDGRRKTEFRSSLLHTRRPAERSNGNRPRTPALEATRSKEDEWRRQRGDTKAIQKRNHTVFVKRYLGIRQIHPTLGTTPPQVSQDEEKMPRSTRVELARLRSQRSLMLEDYKAKVENRAISPCIKCGKHEGDLCHLLCASQQNHYKNRNYGRILLE</sequence>
<dbReference type="Pfam" id="PF00078">
    <property type="entry name" value="RVT_1"/>
    <property type="match status" value="2"/>
</dbReference>
<feature type="domain" description="Reverse transcriptase" evidence="2">
    <location>
        <begin position="998"/>
        <end position="1258"/>
    </location>
</feature>
<reference evidence="3" key="2">
    <citation type="submission" date="2022-06" db="UniProtKB">
        <authorList>
            <consortium name="EnsemblMetazoa"/>
        </authorList>
    </citation>
    <scope>IDENTIFICATION</scope>
    <source>
        <strain evidence="3">DF5081</strain>
    </source>
</reference>
<feature type="compositionally biased region" description="Basic and acidic residues" evidence="1">
    <location>
        <begin position="1280"/>
        <end position="1293"/>
    </location>
</feature>
<feature type="domain" description="Reverse transcriptase" evidence="2">
    <location>
        <begin position="546"/>
        <end position="796"/>
    </location>
</feature>
<reference evidence="4" key="1">
    <citation type="submission" date="2010-08" db="EMBL/GenBank/DDBJ databases">
        <authorList>
            <consortium name="Caenorhabditis japonica Sequencing Consortium"/>
            <person name="Wilson R.K."/>
        </authorList>
    </citation>
    <scope>NUCLEOTIDE SEQUENCE [LARGE SCALE GENOMIC DNA]</scope>
    <source>
        <strain evidence="4">DF5081</strain>
    </source>
</reference>
<name>A0A8R1DHV3_CAEJA</name>
<dbReference type="GO" id="GO:0003677">
    <property type="term" value="F:DNA binding"/>
    <property type="evidence" value="ECO:0007669"/>
    <property type="project" value="InterPro"/>
</dbReference>
<proteinExistence type="predicted"/>
<organism evidence="3 4">
    <name type="scientific">Caenorhabditis japonica</name>
    <dbReference type="NCBI Taxonomy" id="281687"/>
    <lineage>
        <taxon>Eukaryota</taxon>
        <taxon>Metazoa</taxon>
        <taxon>Ecdysozoa</taxon>
        <taxon>Nematoda</taxon>
        <taxon>Chromadorea</taxon>
        <taxon>Rhabditida</taxon>
        <taxon>Rhabditina</taxon>
        <taxon>Rhabditomorpha</taxon>
        <taxon>Rhabditoidea</taxon>
        <taxon>Rhabditidae</taxon>
        <taxon>Peloderinae</taxon>
        <taxon>Caenorhabditis</taxon>
    </lineage>
</organism>
<dbReference type="PANTHER" id="PTHR36688:SF1">
    <property type="entry name" value="ENDONUCLEASE_EXONUCLEASE_PHOSPHATASE DOMAIN-CONTAINING PROTEIN"/>
    <property type="match status" value="1"/>
</dbReference>
<feature type="region of interest" description="Disordered" evidence="1">
    <location>
        <begin position="1317"/>
        <end position="1336"/>
    </location>
</feature>
<dbReference type="PROSITE" id="PS50878">
    <property type="entry name" value="RT_POL"/>
    <property type="match status" value="2"/>
</dbReference>
<dbReference type="GO" id="GO:0006281">
    <property type="term" value="P:DNA repair"/>
    <property type="evidence" value="ECO:0007669"/>
    <property type="project" value="InterPro"/>
</dbReference>